<dbReference type="InterPro" id="IPR008173">
    <property type="entry name" value="Adenylyl_cyclase_CyaB"/>
</dbReference>
<organism evidence="2 3">
    <name type="scientific">Steinernema glaseri</name>
    <dbReference type="NCBI Taxonomy" id="37863"/>
    <lineage>
        <taxon>Eukaryota</taxon>
        <taxon>Metazoa</taxon>
        <taxon>Ecdysozoa</taxon>
        <taxon>Nematoda</taxon>
        <taxon>Chromadorea</taxon>
        <taxon>Rhabditida</taxon>
        <taxon>Tylenchina</taxon>
        <taxon>Panagrolaimomorpha</taxon>
        <taxon>Strongyloidoidea</taxon>
        <taxon>Steinernematidae</taxon>
        <taxon>Steinernema</taxon>
    </lineage>
</organism>
<dbReference type="SUPFAM" id="SSF55154">
    <property type="entry name" value="CYTH-like phosphatases"/>
    <property type="match status" value="1"/>
</dbReference>
<dbReference type="CDD" id="cd07890">
    <property type="entry name" value="CYTH-like_AC_IV-like"/>
    <property type="match status" value="1"/>
</dbReference>
<sequence length="195" mass="21986">MTDESFVKSITMKARVDNLEAMSAAIFSLTDSQGESAAQEDIYFTVTNGHLKLRINHPSKHYGTLIHYKNNYRSGININEARVTTLDDVEPIKKTLSTALGVLGLIEKERRVYVKDNIRINLDEVDKLGLFVYIEVFTNAQDVTAPMKSVMEIQKQLGIKDRDVIAKSYIDMLLEIENPGSRSFDDETNSSDASY</sequence>
<dbReference type="Proteomes" id="UP000095287">
    <property type="component" value="Unplaced"/>
</dbReference>
<evidence type="ECO:0000313" key="2">
    <source>
        <dbReference type="Proteomes" id="UP000095287"/>
    </source>
</evidence>
<protein>
    <submittedName>
        <fullName evidence="3">CYTH domain-containing protein</fullName>
    </submittedName>
</protein>
<dbReference type="Gene3D" id="2.40.320.10">
    <property type="entry name" value="Hypothetical Protein Pfu-838710-001"/>
    <property type="match status" value="1"/>
</dbReference>
<dbReference type="InterPro" id="IPR033469">
    <property type="entry name" value="CYTH-like_dom_sf"/>
</dbReference>
<accession>A0A1I7Y5I1</accession>
<dbReference type="Pfam" id="PF01928">
    <property type="entry name" value="CYTH"/>
    <property type="match status" value="1"/>
</dbReference>
<evidence type="ECO:0000259" key="1">
    <source>
        <dbReference type="PROSITE" id="PS51707"/>
    </source>
</evidence>
<dbReference type="NCBIfam" id="TIGR00318">
    <property type="entry name" value="cyaB"/>
    <property type="match status" value="1"/>
</dbReference>
<dbReference type="PROSITE" id="PS51707">
    <property type="entry name" value="CYTH"/>
    <property type="match status" value="1"/>
</dbReference>
<proteinExistence type="predicted"/>
<reference evidence="3" key="1">
    <citation type="submission" date="2016-11" db="UniProtKB">
        <authorList>
            <consortium name="WormBaseParasite"/>
        </authorList>
    </citation>
    <scope>IDENTIFICATION</scope>
</reference>
<dbReference type="InterPro" id="IPR023577">
    <property type="entry name" value="CYTH_domain"/>
</dbReference>
<dbReference type="GO" id="GO:0016462">
    <property type="term" value="F:pyrophosphatase activity"/>
    <property type="evidence" value="ECO:0007669"/>
    <property type="project" value="UniProtKB-ARBA"/>
</dbReference>
<dbReference type="WBParaSite" id="L893_g12825.t1">
    <property type="protein sequence ID" value="L893_g12825.t1"/>
    <property type="gene ID" value="L893_g12825"/>
</dbReference>
<dbReference type="PANTHER" id="PTHR21028">
    <property type="entry name" value="SI:CH211-156B7.4"/>
    <property type="match status" value="1"/>
</dbReference>
<name>A0A1I7Y5I1_9BILA</name>
<dbReference type="PANTHER" id="PTHR21028:SF2">
    <property type="entry name" value="CYTH DOMAIN-CONTAINING PROTEIN"/>
    <property type="match status" value="1"/>
</dbReference>
<dbReference type="AlphaFoldDB" id="A0A1I7Y5I1"/>
<keyword evidence="2" id="KW-1185">Reference proteome</keyword>
<evidence type="ECO:0000313" key="3">
    <source>
        <dbReference type="WBParaSite" id="L893_g12825.t1"/>
    </source>
</evidence>
<feature type="domain" description="CYTH" evidence="1">
    <location>
        <begin position="7"/>
        <end position="175"/>
    </location>
</feature>